<dbReference type="PROSITE" id="PS51257">
    <property type="entry name" value="PROKAR_LIPOPROTEIN"/>
    <property type="match status" value="1"/>
</dbReference>
<dbReference type="PANTHER" id="PTHR38439">
    <property type="entry name" value="AURACYANIN-B"/>
    <property type="match status" value="1"/>
</dbReference>
<dbReference type="AlphaFoldDB" id="A0A368N0Q6"/>
<feature type="chain" id="PRO_5016900526" evidence="5">
    <location>
        <begin position="22"/>
        <end position="177"/>
    </location>
</feature>
<protein>
    <submittedName>
        <fullName evidence="7">Azurin</fullName>
    </submittedName>
</protein>
<reference evidence="7 8" key="1">
    <citation type="submission" date="2018-07" db="EMBL/GenBank/DDBJ databases">
        <title>Chryseobacterium lacus sp. nov., isolated from lake water.</title>
        <authorList>
            <person name="Li C.-M."/>
        </authorList>
    </citation>
    <scope>NUCLEOTIDE SEQUENCE [LARGE SCALE GENOMIC DNA]</scope>
    <source>
        <strain evidence="7 8">YLOS41</strain>
    </source>
</reference>
<dbReference type="EMBL" id="QPIE01000004">
    <property type="protein sequence ID" value="RCU43214.1"/>
    <property type="molecule type" value="Genomic_DNA"/>
</dbReference>
<keyword evidence="1" id="KW-0813">Transport</keyword>
<dbReference type="InterPro" id="IPR014068">
    <property type="entry name" value="Azurin"/>
</dbReference>
<keyword evidence="4" id="KW-0186">Copper</keyword>
<evidence type="ECO:0000256" key="5">
    <source>
        <dbReference type="SAM" id="SignalP"/>
    </source>
</evidence>
<dbReference type="Proteomes" id="UP000252172">
    <property type="component" value="Unassembled WGS sequence"/>
</dbReference>
<dbReference type="SUPFAM" id="SSF49503">
    <property type="entry name" value="Cupredoxins"/>
    <property type="match status" value="1"/>
</dbReference>
<dbReference type="InterPro" id="IPR050845">
    <property type="entry name" value="Cu-binding_ET"/>
</dbReference>
<dbReference type="Pfam" id="PF00127">
    <property type="entry name" value="Copper-bind"/>
    <property type="match status" value="1"/>
</dbReference>
<dbReference type="RefSeq" id="WP_114303798.1">
    <property type="nucleotide sequence ID" value="NZ_QPIE01000004.1"/>
</dbReference>
<evidence type="ECO:0000256" key="1">
    <source>
        <dbReference type="ARBA" id="ARBA00022448"/>
    </source>
</evidence>
<dbReference type="GO" id="GO:0005507">
    <property type="term" value="F:copper ion binding"/>
    <property type="evidence" value="ECO:0007669"/>
    <property type="project" value="InterPro"/>
</dbReference>
<gene>
    <name evidence="7" type="primary">azu</name>
    <name evidence="7" type="ORF">DQ356_07055</name>
</gene>
<sequence length="177" mass="19112">MKKLKHLSVVAMAGMMLVACGQNKKEEQVSSAQETETVTVADETATSQVQDTIEVELNAEDTMKFDKNEIRVHAGQQVRLTLNHVGKLPKSSMGHNFVLLSQGTDVNAFATKAVQEGKAPDFEVPESLLTEVIAHTKTIGGGESVTIEFTAPEAGTYDYICSFPGHASMMNGKLIVE</sequence>
<dbReference type="InterPro" id="IPR000923">
    <property type="entry name" value="BlueCu_1"/>
</dbReference>
<keyword evidence="5" id="KW-0732">Signal</keyword>
<dbReference type="NCBIfam" id="TIGR02695">
    <property type="entry name" value="azurin"/>
    <property type="match status" value="1"/>
</dbReference>
<evidence type="ECO:0000256" key="2">
    <source>
        <dbReference type="ARBA" id="ARBA00022723"/>
    </source>
</evidence>
<dbReference type="PROSITE" id="PS00196">
    <property type="entry name" value="COPPER_BLUE"/>
    <property type="match status" value="1"/>
</dbReference>
<evidence type="ECO:0000259" key="6">
    <source>
        <dbReference type="Pfam" id="PF00127"/>
    </source>
</evidence>
<keyword evidence="2" id="KW-0479">Metal-binding</keyword>
<feature type="signal peptide" evidence="5">
    <location>
        <begin position="1"/>
        <end position="21"/>
    </location>
</feature>
<dbReference type="GO" id="GO:0009055">
    <property type="term" value="F:electron transfer activity"/>
    <property type="evidence" value="ECO:0007669"/>
    <property type="project" value="InterPro"/>
</dbReference>
<evidence type="ECO:0000256" key="3">
    <source>
        <dbReference type="ARBA" id="ARBA00022982"/>
    </source>
</evidence>
<name>A0A368N0Q6_9FLAO</name>
<dbReference type="OrthoDB" id="9814063at2"/>
<dbReference type="Gene3D" id="2.60.40.420">
    <property type="entry name" value="Cupredoxins - blue copper proteins"/>
    <property type="match status" value="1"/>
</dbReference>
<dbReference type="CDD" id="cd13922">
    <property type="entry name" value="Azurin"/>
    <property type="match status" value="1"/>
</dbReference>
<evidence type="ECO:0000313" key="8">
    <source>
        <dbReference type="Proteomes" id="UP000252172"/>
    </source>
</evidence>
<keyword evidence="8" id="KW-1185">Reference proteome</keyword>
<dbReference type="InterPro" id="IPR028871">
    <property type="entry name" value="BlueCu_1_BS"/>
</dbReference>
<dbReference type="InterPro" id="IPR008972">
    <property type="entry name" value="Cupredoxin"/>
</dbReference>
<dbReference type="PANTHER" id="PTHR38439:SF2">
    <property type="entry name" value="OUTER MEMBRANE PROTEIN H.8"/>
    <property type="match status" value="1"/>
</dbReference>
<organism evidence="7 8">
    <name type="scientific">Chryseobacterium lacus</name>
    <dbReference type="NCBI Taxonomy" id="2058346"/>
    <lineage>
        <taxon>Bacteria</taxon>
        <taxon>Pseudomonadati</taxon>
        <taxon>Bacteroidota</taxon>
        <taxon>Flavobacteriia</taxon>
        <taxon>Flavobacteriales</taxon>
        <taxon>Weeksellaceae</taxon>
        <taxon>Chryseobacterium group</taxon>
        <taxon>Chryseobacterium</taxon>
    </lineage>
</organism>
<evidence type="ECO:0000256" key="4">
    <source>
        <dbReference type="ARBA" id="ARBA00023008"/>
    </source>
</evidence>
<keyword evidence="3" id="KW-0249">Electron transport</keyword>
<feature type="domain" description="Blue (type 1) copper" evidence="6">
    <location>
        <begin position="55"/>
        <end position="177"/>
    </location>
</feature>
<accession>A0A368N0Q6</accession>
<proteinExistence type="predicted"/>
<evidence type="ECO:0000313" key="7">
    <source>
        <dbReference type="EMBL" id="RCU43214.1"/>
    </source>
</evidence>
<comment type="caution">
    <text evidence="7">The sequence shown here is derived from an EMBL/GenBank/DDBJ whole genome shotgun (WGS) entry which is preliminary data.</text>
</comment>